<dbReference type="GO" id="GO:0016787">
    <property type="term" value="F:hydrolase activity"/>
    <property type="evidence" value="ECO:0007669"/>
    <property type="project" value="UniProtKB-KW"/>
</dbReference>
<organism evidence="4 5">
    <name type="scientific">Paenibacillus popilliae ATCC 14706</name>
    <dbReference type="NCBI Taxonomy" id="1212764"/>
    <lineage>
        <taxon>Bacteria</taxon>
        <taxon>Bacillati</taxon>
        <taxon>Bacillota</taxon>
        <taxon>Bacilli</taxon>
        <taxon>Bacillales</taxon>
        <taxon>Paenibacillaceae</taxon>
        <taxon>Paenibacillus</taxon>
    </lineage>
</organism>
<evidence type="ECO:0000313" key="5">
    <source>
        <dbReference type="Proteomes" id="UP000029453"/>
    </source>
</evidence>
<dbReference type="GO" id="GO:0005975">
    <property type="term" value="P:carbohydrate metabolic process"/>
    <property type="evidence" value="ECO:0007669"/>
    <property type="project" value="InterPro"/>
</dbReference>
<keyword evidence="5" id="KW-1185">Reference proteome</keyword>
<accession>M9LHM9</accession>
<feature type="domain" description="Copper amine oxidase-like N-terminal" evidence="3">
    <location>
        <begin position="52"/>
        <end position="162"/>
    </location>
</feature>
<dbReference type="Gene3D" id="3.30.457.10">
    <property type="entry name" value="Copper amine oxidase-like, N-terminal domain"/>
    <property type="match status" value="1"/>
</dbReference>
<sequence>MDVRKKEGRSMKKRRYIYSMLAVIVIAAMLLPRQAAQAAGEPKTAEETKIVLDGYPLEFSAKPMIIQGTTMVPFRGIAEALGIEVTWDSKTKTVAAKQSTADGEKSVLLQLNQKAAQVDGQSVALSIAPLATAGTTYIPLSFFSKQFGAQVSWNAAAKTVSIQSPPKQMYSMTYYAISSFKERHLLTQFDAAAFGWARLQEDSTLTTSGEDFYWPEPAGEITPESIVNGAKQDGTSPYLMVFASDRKDELTNMLEDEALADKAREDIIQLAQEKGFSGIALDFEGLGLSGDIAKAKQDYNRFVAQLAKQARAADLKLTLVLHPLNGAYQGYDYKTLASEANDIIIMAYAFEDEKAPEPLHKVDEAIQLALKEVPRHKLILGLSMGSENSQSVASVIGLAKRHKLKGTAIWRLGLIGEDAMAQIEKSMMPLKQ</sequence>
<name>M9LHM9_PAEPP</name>
<feature type="signal peptide" evidence="1">
    <location>
        <begin position="1"/>
        <end position="38"/>
    </location>
</feature>
<feature type="domain" description="GH18" evidence="2">
    <location>
        <begin position="186"/>
        <end position="391"/>
    </location>
</feature>
<dbReference type="PANTHER" id="PTHR46066">
    <property type="entry name" value="CHITINASE DOMAIN-CONTAINING PROTEIN 1 FAMILY MEMBER"/>
    <property type="match status" value="1"/>
</dbReference>
<dbReference type="AlphaFoldDB" id="M9LHM9"/>
<comment type="caution">
    <text evidence="4">The sequence shown here is derived from an EMBL/GenBank/DDBJ whole genome shotgun (WGS) entry which is preliminary data.</text>
</comment>
<dbReference type="SUPFAM" id="SSF51445">
    <property type="entry name" value="(Trans)glycosidases"/>
    <property type="match status" value="1"/>
</dbReference>
<dbReference type="Proteomes" id="UP000029453">
    <property type="component" value="Unassembled WGS sequence"/>
</dbReference>
<keyword evidence="1" id="KW-0732">Signal</keyword>
<keyword evidence="4" id="KW-0378">Hydrolase</keyword>
<dbReference type="Pfam" id="PF00704">
    <property type="entry name" value="Glyco_hydro_18"/>
    <property type="match status" value="1"/>
</dbReference>
<protein>
    <submittedName>
        <fullName evidence="4">Predicted glycosyl hydrolase</fullName>
    </submittedName>
</protein>
<evidence type="ECO:0000259" key="2">
    <source>
        <dbReference type="Pfam" id="PF00704"/>
    </source>
</evidence>
<dbReference type="Pfam" id="PF07833">
    <property type="entry name" value="Cu_amine_oxidN1"/>
    <property type="match status" value="1"/>
</dbReference>
<proteinExistence type="predicted"/>
<dbReference type="InterPro" id="IPR036582">
    <property type="entry name" value="Mao_N_sf"/>
</dbReference>
<dbReference type="InterPro" id="IPR017853">
    <property type="entry name" value="GH"/>
</dbReference>
<dbReference type="SUPFAM" id="SSF55383">
    <property type="entry name" value="Copper amine oxidase, domain N"/>
    <property type="match status" value="1"/>
</dbReference>
<evidence type="ECO:0000259" key="3">
    <source>
        <dbReference type="Pfam" id="PF07833"/>
    </source>
</evidence>
<dbReference type="EMBL" id="BALG01000093">
    <property type="protein sequence ID" value="GAC42380.1"/>
    <property type="molecule type" value="Genomic_DNA"/>
</dbReference>
<dbReference type="Gene3D" id="3.20.20.80">
    <property type="entry name" value="Glycosidases"/>
    <property type="match status" value="1"/>
</dbReference>
<dbReference type="InterPro" id="IPR012854">
    <property type="entry name" value="Cu_amine_oxidase-like_N"/>
</dbReference>
<reference evidence="4 5" key="1">
    <citation type="submission" date="2012-10" db="EMBL/GenBank/DDBJ databases">
        <title>Draft Genome Sequence of Paenibacillus popilliae ATCC 14706T.</title>
        <authorList>
            <person name="Iiyama K."/>
            <person name="Mori K."/>
            <person name="Mon H."/>
            <person name="Chieda Y."/>
            <person name="Lee J.M."/>
            <person name="Kusakabe T."/>
            <person name="Tashiro K."/>
            <person name="Asano S."/>
            <person name="Yasunaga-Aoki C."/>
            <person name="Shimizu S."/>
        </authorList>
    </citation>
    <scope>NUCLEOTIDE SEQUENCE [LARGE SCALE GENOMIC DNA]</scope>
    <source>
        <strain evidence="4 5">ATCC 14706</strain>
    </source>
</reference>
<evidence type="ECO:0000313" key="4">
    <source>
        <dbReference type="EMBL" id="GAC42380.1"/>
    </source>
</evidence>
<dbReference type="InterPro" id="IPR001223">
    <property type="entry name" value="Glyco_hydro18_cat"/>
</dbReference>
<feature type="chain" id="PRO_5004099823" evidence="1">
    <location>
        <begin position="39"/>
        <end position="432"/>
    </location>
</feature>
<dbReference type="PANTHER" id="PTHR46066:SF2">
    <property type="entry name" value="CHITINASE DOMAIN-CONTAINING PROTEIN 1"/>
    <property type="match status" value="1"/>
</dbReference>
<gene>
    <name evidence="4" type="ORF">PPOP_1737</name>
</gene>
<evidence type="ECO:0000256" key="1">
    <source>
        <dbReference type="SAM" id="SignalP"/>
    </source>
</evidence>